<evidence type="ECO:0000256" key="1">
    <source>
        <dbReference type="SAM" id="MobiDB-lite"/>
    </source>
</evidence>
<feature type="domain" description="MIF4G-like type 1" evidence="2">
    <location>
        <begin position="354"/>
        <end position="475"/>
    </location>
</feature>
<feature type="region of interest" description="Disordered" evidence="1">
    <location>
        <begin position="1"/>
        <end position="25"/>
    </location>
</feature>
<gene>
    <name evidence="4" type="ORF">PCOL08062_LOCUS10717</name>
</gene>
<dbReference type="PANTHER" id="PTHR12412">
    <property type="entry name" value="CAP BINDING PROTEIN"/>
    <property type="match status" value="1"/>
</dbReference>
<dbReference type="Pfam" id="PF09090">
    <property type="entry name" value="MIF4G_like_2"/>
    <property type="match status" value="1"/>
</dbReference>
<dbReference type="GO" id="GO:0005634">
    <property type="term" value="C:nucleus"/>
    <property type="evidence" value="ECO:0007669"/>
    <property type="project" value="TreeGrafter"/>
</dbReference>
<dbReference type="InterPro" id="IPR015174">
    <property type="entry name" value="MIF4G-like_typ-2"/>
</dbReference>
<name>A0A7R9TY76_9VIRI</name>
<dbReference type="PANTHER" id="PTHR12412:SF2">
    <property type="entry name" value="NUCLEAR CAP-BINDING PROTEIN SUBUNIT 1"/>
    <property type="match status" value="1"/>
</dbReference>
<dbReference type="InterPro" id="IPR027159">
    <property type="entry name" value="CBP80"/>
</dbReference>
<reference evidence="4" key="1">
    <citation type="submission" date="2021-01" db="EMBL/GenBank/DDBJ databases">
        <authorList>
            <person name="Corre E."/>
            <person name="Pelletier E."/>
            <person name="Niang G."/>
            <person name="Scheremetjew M."/>
            <person name="Finn R."/>
            <person name="Kale V."/>
            <person name="Holt S."/>
            <person name="Cochrane G."/>
            <person name="Meng A."/>
            <person name="Brown T."/>
            <person name="Cohen L."/>
        </authorList>
    </citation>
    <scope>NUCLEOTIDE SEQUENCE</scope>
    <source>
        <strain evidence="4">CCMP1413</strain>
    </source>
</reference>
<dbReference type="EMBL" id="HBDZ01013978">
    <property type="protein sequence ID" value="CAD8248547.1"/>
    <property type="molecule type" value="Transcribed_RNA"/>
</dbReference>
<evidence type="ECO:0000259" key="3">
    <source>
        <dbReference type="Pfam" id="PF09090"/>
    </source>
</evidence>
<dbReference type="SUPFAM" id="SSF48371">
    <property type="entry name" value="ARM repeat"/>
    <property type="match status" value="3"/>
</dbReference>
<dbReference type="Pfam" id="PF09088">
    <property type="entry name" value="MIF4G_like"/>
    <property type="match status" value="1"/>
</dbReference>
<evidence type="ECO:0008006" key="5">
    <source>
        <dbReference type="Google" id="ProtNLM"/>
    </source>
</evidence>
<dbReference type="GO" id="GO:0000339">
    <property type="term" value="F:RNA cap binding"/>
    <property type="evidence" value="ECO:0007669"/>
    <property type="project" value="InterPro"/>
</dbReference>
<feature type="domain" description="MIF4G-like type 2" evidence="3">
    <location>
        <begin position="502"/>
        <end position="640"/>
    </location>
</feature>
<dbReference type="GO" id="GO:0006406">
    <property type="term" value="P:mRNA export from nucleus"/>
    <property type="evidence" value="ECO:0007669"/>
    <property type="project" value="InterPro"/>
</dbReference>
<organism evidence="4">
    <name type="scientific">Prasinoderma coloniale</name>
    <dbReference type="NCBI Taxonomy" id="156133"/>
    <lineage>
        <taxon>Eukaryota</taxon>
        <taxon>Viridiplantae</taxon>
        <taxon>Prasinodermophyta</taxon>
        <taxon>Prasinodermophyceae</taxon>
        <taxon>Prasinodermales</taxon>
        <taxon>Prasinodermaceae</taxon>
        <taxon>Prasinoderma</taxon>
    </lineage>
</organism>
<evidence type="ECO:0000259" key="2">
    <source>
        <dbReference type="Pfam" id="PF09088"/>
    </source>
</evidence>
<dbReference type="Gene3D" id="1.25.40.180">
    <property type="match status" value="3"/>
</dbReference>
<sequence>MAHQQGRNNKRPRHHEPAPPSPQEAIRGSLVALGGRRYLDPNLTVVNEIAELAGALKIDLEHYDTVISETIVECAAGVPTKASIYGTVIGLLNTDTYEWVGGLVERTRQVLVEALAAGQTFRCRALCRLWSVLVLTDVVSPAALARTFLEFTELAIACQSEGRHESADAVAGFVVSGLPIAEHEVARRAPEEYAALVAALERYMGGRPSPVKAARVGCQIISGDKGVMRLAMEDIWEKLRAAGGATVPSGEQQEPQGARIFERVFDDFKMHLEKAQQHDIASLGVAAADVPQLPQGRWTYSLLPPTKTACGLCPSDRALMEELVLDSLESFNGWKPELVGELVHLQCPEPSHFLLAEVLLGQMLALPRPAFPEVFYGTVMMELCKALPQTFPKALLTTANVLFLRMTKLDVECRERLAIWLAHHMSNFKFGWAWDSWMDVTEQDSLHPQRMFVEQTLGALVRLSYYEHTQKCIPEQLHALLPPEPLPAFAYADGGGAPPELCAAAQEMVNKVRSKATAEDLLEWLQGTVAEAHGASAAAAVAVQTLLKLGAASLSHTTILLDRYKETLVGICSAADERASAMAATARFWAAAPQQLVFATSKLLDIGALDTDAVVGWVFGSEAKGAWKAAFPWELLRTAVASGPADMSVDGGEVGSGPVLSVLKGFKGAAADAISGEAEERAQESELVLGQLRAFSRRQAPVEDAVSEKVRAEFEDVVDARIRMAVMEGLGFSDLM</sequence>
<dbReference type="GO" id="GO:0005846">
    <property type="term" value="C:nuclear cap binding complex"/>
    <property type="evidence" value="ECO:0007669"/>
    <property type="project" value="InterPro"/>
</dbReference>
<dbReference type="InterPro" id="IPR016024">
    <property type="entry name" value="ARM-type_fold"/>
</dbReference>
<protein>
    <recommendedName>
        <fullName evidence="5">Nuclear cap-binding protein subunit 1</fullName>
    </recommendedName>
</protein>
<accession>A0A7R9TY76</accession>
<evidence type="ECO:0000313" key="4">
    <source>
        <dbReference type="EMBL" id="CAD8248547.1"/>
    </source>
</evidence>
<proteinExistence type="predicted"/>
<dbReference type="InterPro" id="IPR015172">
    <property type="entry name" value="MIF4G-like_typ-1"/>
</dbReference>
<dbReference type="GO" id="GO:0003729">
    <property type="term" value="F:mRNA binding"/>
    <property type="evidence" value="ECO:0007669"/>
    <property type="project" value="TreeGrafter"/>
</dbReference>
<dbReference type="AlphaFoldDB" id="A0A7R9TY76"/>
<dbReference type="GO" id="GO:0000184">
    <property type="term" value="P:nuclear-transcribed mRNA catabolic process, nonsense-mediated decay"/>
    <property type="evidence" value="ECO:0007669"/>
    <property type="project" value="TreeGrafter"/>
</dbReference>